<accession>A0A6A0A6X8</accession>
<keyword evidence="3" id="KW-1185">Reference proteome</keyword>
<reference evidence="2 3" key="1">
    <citation type="submission" date="2020-02" db="EMBL/GenBank/DDBJ databases">
        <title>Draft genome sequence of Haematococcus lacustris strain NIES-144.</title>
        <authorList>
            <person name="Morimoto D."/>
            <person name="Nakagawa S."/>
            <person name="Yoshida T."/>
            <person name="Sawayama S."/>
        </authorList>
    </citation>
    <scope>NUCLEOTIDE SEQUENCE [LARGE SCALE GENOMIC DNA]</scope>
    <source>
        <strain evidence="2 3">NIES-144</strain>
    </source>
</reference>
<dbReference type="Proteomes" id="UP000485058">
    <property type="component" value="Unassembled WGS sequence"/>
</dbReference>
<name>A0A6A0A6X8_HAELA</name>
<dbReference type="EMBL" id="BLLF01003755">
    <property type="protein sequence ID" value="GFH28127.1"/>
    <property type="molecule type" value="Genomic_DNA"/>
</dbReference>
<evidence type="ECO:0000313" key="2">
    <source>
        <dbReference type="EMBL" id="GFH28127.1"/>
    </source>
</evidence>
<evidence type="ECO:0000313" key="3">
    <source>
        <dbReference type="Proteomes" id="UP000485058"/>
    </source>
</evidence>
<sequence length="405" mass="45374">MGTGAEEQGTLGSGQLGEMLGLAASTMDPDYVAHHVQAALALHVPCTLHQQKHEEEKTAFLERSLAREAEERASHQAAQPWAHAVDAFDASISAIVKIQRAYRSFKDRCQQQQEWPSDDNPKHWKHWVGFRARYGWADEELVDEDGQLRERTDGGHLYHWTRAQHRPGPRKLKSRMEAHAKYLESIGHLNTHQGHGRLLPVKSKEARKADKALMDALRVQARAERLGELTVARVMRAEAREKRRLELERQAEALEGTAAVSQVYLESIGHLNTHQGHGRLLPVKSKEARKADKALMDALRVQARAERLGELTVARVMRAEAREKRRLELERQAEALEEEEQGGPTPDSLTPQTASTLTLPLRLGLWGKAVTRSSSRAEGRARTPGGLQRSSTAQLELQLDTAAEE</sequence>
<dbReference type="AlphaFoldDB" id="A0A6A0A6X8"/>
<feature type="non-terminal residue" evidence="2">
    <location>
        <position position="405"/>
    </location>
</feature>
<feature type="non-terminal residue" evidence="2">
    <location>
        <position position="1"/>
    </location>
</feature>
<feature type="region of interest" description="Disordered" evidence="1">
    <location>
        <begin position="370"/>
        <end position="405"/>
    </location>
</feature>
<protein>
    <submittedName>
        <fullName evidence="2">Uncharacterized protein</fullName>
    </submittedName>
</protein>
<gene>
    <name evidence="2" type="ORF">HaLaN_26568</name>
</gene>
<comment type="caution">
    <text evidence="2">The sequence shown here is derived from an EMBL/GenBank/DDBJ whole genome shotgun (WGS) entry which is preliminary data.</text>
</comment>
<organism evidence="2 3">
    <name type="scientific">Haematococcus lacustris</name>
    <name type="common">Green alga</name>
    <name type="synonym">Haematococcus pluvialis</name>
    <dbReference type="NCBI Taxonomy" id="44745"/>
    <lineage>
        <taxon>Eukaryota</taxon>
        <taxon>Viridiplantae</taxon>
        <taxon>Chlorophyta</taxon>
        <taxon>core chlorophytes</taxon>
        <taxon>Chlorophyceae</taxon>
        <taxon>CS clade</taxon>
        <taxon>Chlamydomonadales</taxon>
        <taxon>Haematococcaceae</taxon>
        <taxon>Haematococcus</taxon>
    </lineage>
</organism>
<evidence type="ECO:0000256" key="1">
    <source>
        <dbReference type="SAM" id="MobiDB-lite"/>
    </source>
</evidence>
<proteinExistence type="predicted"/>